<dbReference type="GO" id="GO:0005886">
    <property type="term" value="C:plasma membrane"/>
    <property type="evidence" value="ECO:0007669"/>
    <property type="project" value="UniProtKB-SubCell"/>
</dbReference>
<keyword evidence="9" id="KW-1133">Transmembrane helix</keyword>
<dbReference type="PANTHER" id="PTHR42755:SF1">
    <property type="entry name" value="3-DEOXY-D-MANNO-OCTULOSONIC ACID TRANSFERASE, MITOCHONDRIAL-RELATED"/>
    <property type="match status" value="1"/>
</dbReference>
<keyword evidence="4 9" id="KW-0808">Transferase</keyword>
<dbReference type="EC" id="2.4.99.12" evidence="2 9"/>
<comment type="function">
    <text evidence="9">Involved in lipopolysaccharide (LPS) biosynthesis. Catalyzes the transfer of 3-deoxy-D-manno-octulosonate (Kdo) residue(s) from CMP-Kdo to lipid IV(A), the tetraacyldisaccharide-1,4'-bisphosphate precursor of lipid A.</text>
</comment>
<evidence type="ECO:0000313" key="12">
    <source>
        <dbReference type="Proteomes" id="UP000588051"/>
    </source>
</evidence>
<evidence type="ECO:0000256" key="1">
    <source>
        <dbReference type="ARBA" id="ARBA00004713"/>
    </source>
</evidence>
<dbReference type="GO" id="GO:0009245">
    <property type="term" value="P:lipid A biosynthetic process"/>
    <property type="evidence" value="ECO:0007669"/>
    <property type="project" value="TreeGrafter"/>
</dbReference>
<dbReference type="GO" id="GO:0043842">
    <property type="term" value="F:Kdo transferase activity"/>
    <property type="evidence" value="ECO:0007669"/>
    <property type="project" value="UniProtKB-EC"/>
</dbReference>
<evidence type="ECO:0000256" key="8">
    <source>
        <dbReference type="PIRSR" id="PIRSR639901-2"/>
    </source>
</evidence>
<evidence type="ECO:0000256" key="2">
    <source>
        <dbReference type="ARBA" id="ARBA00012621"/>
    </source>
</evidence>
<dbReference type="InterPro" id="IPR007507">
    <property type="entry name" value="Glycos_transf_N"/>
</dbReference>
<dbReference type="UniPathway" id="UPA00958"/>
<dbReference type="GO" id="GO:0009244">
    <property type="term" value="P:lipopolysaccharide core region biosynthetic process"/>
    <property type="evidence" value="ECO:0007669"/>
    <property type="project" value="UniProtKB-UniRule"/>
</dbReference>
<organism evidence="11 12">
    <name type="scientific">Undibacterium oligocarboniphilum</name>
    <dbReference type="NCBI Taxonomy" id="666702"/>
    <lineage>
        <taxon>Bacteria</taxon>
        <taxon>Pseudomonadati</taxon>
        <taxon>Pseudomonadota</taxon>
        <taxon>Betaproteobacteria</taxon>
        <taxon>Burkholderiales</taxon>
        <taxon>Oxalobacteraceae</taxon>
        <taxon>Undibacterium</taxon>
    </lineage>
</organism>
<evidence type="ECO:0000256" key="4">
    <source>
        <dbReference type="ARBA" id="ARBA00022679"/>
    </source>
</evidence>
<feature type="domain" description="3-deoxy-D-manno-octulosonic-acid transferase N-terminal" evidence="10">
    <location>
        <begin position="33"/>
        <end position="211"/>
    </location>
</feature>
<keyword evidence="9" id="KW-0472">Membrane</keyword>
<protein>
    <recommendedName>
        <fullName evidence="3 9">3-deoxy-D-manno-octulosonic acid transferase</fullName>
        <shortName evidence="9">Kdo transferase</shortName>
        <ecNumber evidence="2 9">2.4.99.12</ecNumber>
    </recommendedName>
    <alternativeName>
        <fullName evidence="5 9">Lipid IV(A) 3-deoxy-D-manno-octulosonic acid transferase</fullName>
    </alternativeName>
</protein>
<comment type="similarity">
    <text evidence="9">Belongs to the glycosyltransferase group 1 family.</text>
</comment>
<evidence type="ECO:0000259" key="10">
    <source>
        <dbReference type="Pfam" id="PF04413"/>
    </source>
</evidence>
<dbReference type="EMBL" id="JABXYJ010000006">
    <property type="protein sequence ID" value="NVO78513.1"/>
    <property type="molecule type" value="Genomic_DNA"/>
</dbReference>
<proteinExistence type="inferred from homology"/>
<dbReference type="InterPro" id="IPR039901">
    <property type="entry name" value="Kdotransferase"/>
</dbReference>
<dbReference type="Gene3D" id="3.40.50.2000">
    <property type="entry name" value="Glycogen Phosphorylase B"/>
    <property type="match status" value="1"/>
</dbReference>
<name>A0A850QM97_9BURK</name>
<evidence type="ECO:0000256" key="3">
    <source>
        <dbReference type="ARBA" id="ARBA00019077"/>
    </source>
</evidence>
<dbReference type="Pfam" id="PF04413">
    <property type="entry name" value="Glycos_transf_N"/>
    <property type="match status" value="1"/>
</dbReference>
<keyword evidence="11" id="KW-0328">Glycosyltransferase</keyword>
<dbReference type="Proteomes" id="UP000588051">
    <property type="component" value="Unassembled WGS sequence"/>
</dbReference>
<keyword evidence="9" id="KW-0448">Lipopolysaccharide biosynthesis</keyword>
<keyword evidence="12" id="KW-1185">Reference proteome</keyword>
<comment type="pathway">
    <text evidence="1 9">Bacterial outer membrane biogenesis; LPS core biosynthesis.</text>
</comment>
<feature type="site" description="Transition state stabilizer" evidence="8">
    <location>
        <position position="132"/>
    </location>
</feature>
<comment type="caution">
    <text evidence="11">The sequence shown here is derived from an EMBL/GenBank/DDBJ whole genome shotgun (WGS) entry which is preliminary data.</text>
</comment>
<keyword evidence="9" id="KW-0812">Transmembrane</keyword>
<dbReference type="NCBIfam" id="NF004386">
    <property type="entry name" value="PRK05749.1-2"/>
    <property type="match status" value="1"/>
</dbReference>
<comment type="catalytic activity">
    <reaction evidence="6 9">
        <text>lipid IVA (E. coli) + CMP-3-deoxy-beta-D-manno-octulosonate = alpha-Kdo-(2-&gt;6)-lipid IVA (E. coli) + CMP + H(+)</text>
        <dbReference type="Rhea" id="RHEA:28066"/>
        <dbReference type="ChEBI" id="CHEBI:15378"/>
        <dbReference type="ChEBI" id="CHEBI:58603"/>
        <dbReference type="ChEBI" id="CHEBI:60364"/>
        <dbReference type="ChEBI" id="CHEBI:60377"/>
        <dbReference type="ChEBI" id="CHEBI:85987"/>
        <dbReference type="EC" id="2.4.99.12"/>
    </reaction>
</comment>
<evidence type="ECO:0000256" key="5">
    <source>
        <dbReference type="ARBA" id="ARBA00031445"/>
    </source>
</evidence>
<sequence>MRALYSLIWGLSLPFALFRLWWRGRREPGYRQHIVERLGFYPVGNSLPTIWVHAVSAGETRAAEPLIRALLTTRPQHRLLLTHMTATGRETGGKLFADVGARLMQAYLPYDINWMMRRFIRHFDPELCVLIETEVWPNLIAQCEAHQVPVTLVNARLSEKSLRKALRLSSLILPAAHAIRAVAAQSNPDAQRLQQLGISHAVVTGNMKFDVTPPPLMEEKGIVLRQRFGNRQVILCASTRDGEEELILDAFQEQLPLLAEKPLLIITPRHPQRFDQVSALLGSRNLRYVRRSAMEQDTTMQLGNEVQILLGDSMGEMYMYYAASDVAFVGGSLVPLGGHNLIEACAMGKPVLTGLHTFNFSEITDQAIAAEAALRVDGARSMLHEALALLTDAPLRQHMGQQAHGFFLQHQGATARTMQILDGFLKQNPR</sequence>
<dbReference type="Gene3D" id="3.40.50.11720">
    <property type="entry name" value="3-Deoxy-D-manno-octulosonic-acid transferase, N-terminal domain"/>
    <property type="match status" value="1"/>
</dbReference>
<keyword evidence="9" id="KW-1003">Cell membrane</keyword>
<dbReference type="SUPFAM" id="SSF53756">
    <property type="entry name" value="UDP-Glycosyltransferase/glycogen phosphorylase"/>
    <property type="match status" value="1"/>
</dbReference>
<evidence type="ECO:0000256" key="7">
    <source>
        <dbReference type="PIRSR" id="PIRSR639901-1"/>
    </source>
</evidence>
<reference evidence="11 12" key="1">
    <citation type="submission" date="2020-06" db="EMBL/GenBank/DDBJ databases">
        <authorList>
            <person name="Qiu C."/>
            <person name="Liu Z."/>
        </authorList>
    </citation>
    <scope>NUCLEOTIDE SEQUENCE [LARGE SCALE GENOMIC DNA]</scope>
    <source>
        <strain evidence="11 12">EM 1</strain>
    </source>
</reference>
<accession>A0A850QM97</accession>
<gene>
    <name evidence="11" type="primary">waaA</name>
    <name evidence="11" type="ORF">HV832_11785</name>
</gene>
<dbReference type="InterPro" id="IPR038107">
    <property type="entry name" value="Glycos_transf_N_sf"/>
</dbReference>
<evidence type="ECO:0000256" key="6">
    <source>
        <dbReference type="ARBA" id="ARBA00049183"/>
    </source>
</evidence>
<dbReference type="AlphaFoldDB" id="A0A850QM97"/>
<feature type="transmembrane region" description="Helical" evidence="9">
    <location>
        <begin position="6"/>
        <end position="22"/>
    </location>
</feature>
<comment type="subcellular location">
    <subcellularLocation>
        <location evidence="9">Cell membrane</location>
    </subcellularLocation>
</comment>
<evidence type="ECO:0000256" key="9">
    <source>
        <dbReference type="RuleBase" id="RU365103"/>
    </source>
</evidence>
<dbReference type="RefSeq" id="WP_176804044.1">
    <property type="nucleotide sequence ID" value="NZ_JABXYJ010000006.1"/>
</dbReference>
<evidence type="ECO:0000313" key="11">
    <source>
        <dbReference type="EMBL" id="NVO78513.1"/>
    </source>
</evidence>
<dbReference type="PANTHER" id="PTHR42755">
    <property type="entry name" value="3-DEOXY-MANNO-OCTULOSONATE CYTIDYLYLTRANSFERASE"/>
    <property type="match status" value="1"/>
</dbReference>
<feature type="site" description="Transition state stabilizer" evidence="8">
    <location>
        <position position="208"/>
    </location>
</feature>
<feature type="active site" description="Proton acceptor" evidence="7">
    <location>
        <position position="59"/>
    </location>
</feature>